<reference evidence="5 6" key="1">
    <citation type="journal article" date="2021" name="Nat. Plants">
        <title>The Taxus genome provides insights into paclitaxel biosynthesis.</title>
        <authorList>
            <person name="Xiong X."/>
            <person name="Gou J."/>
            <person name="Liao Q."/>
            <person name="Li Y."/>
            <person name="Zhou Q."/>
            <person name="Bi G."/>
            <person name="Li C."/>
            <person name="Du R."/>
            <person name="Wang X."/>
            <person name="Sun T."/>
            <person name="Guo L."/>
            <person name="Liang H."/>
            <person name="Lu P."/>
            <person name="Wu Y."/>
            <person name="Zhang Z."/>
            <person name="Ro D.K."/>
            <person name="Shang Y."/>
            <person name="Huang S."/>
            <person name="Yan J."/>
        </authorList>
    </citation>
    <scope>NUCLEOTIDE SEQUENCE [LARGE SCALE GENOMIC DNA]</scope>
    <source>
        <strain evidence="5">Ta-2019</strain>
    </source>
</reference>
<keyword evidence="3" id="KW-0325">Glycoprotein</keyword>
<dbReference type="PANTHER" id="PTHR31673">
    <property type="entry name" value="PROTEIN COBRA"/>
    <property type="match status" value="1"/>
</dbReference>
<name>A0AA38CNQ5_TAXCH</name>
<comment type="similarity">
    <text evidence="1">Belongs to the COBRA family.</text>
</comment>
<organism evidence="5 6">
    <name type="scientific">Taxus chinensis</name>
    <name type="common">Chinese yew</name>
    <name type="synonym">Taxus wallichiana var. chinensis</name>
    <dbReference type="NCBI Taxonomy" id="29808"/>
    <lineage>
        <taxon>Eukaryota</taxon>
        <taxon>Viridiplantae</taxon>
        <taxon>Streptophyta</taxon>
        <taxon>Embryophyta</taxon>
        <taxon>Tracheophyta</taxon>
        <taxon>Spermatophyta</taxon>
        <taxon>Pinopsida</taxon>
        <taxon>Pinidae</taxon>
        <taxon>Conifers II</taxon>
        <taxon>Cupressales</taxon>
        <taxon>Taxaceae</taxon>
        <taxon>Taxus</taxon>
    </lineage>
</organism>
<protein>
    <recommendedName>
        <fullName evidence="7">COBRA-like protein</fullName>
    </recommendedName>
</protein>
<feature type="chain" id="PRO_5041395194" description="COBRA-like protein" evidence="4">
    <location>
        <begin position="31"/>
        <end position="208"/>
    </location>
</feature>
<dbReference type="GO" id="GO:0052324">
    <property type="term" value="P:plant-type cell wall cellulose biosynthetic process"/>
    <property type="evidence" value="ECO:0007669"/>
    <property type="project" value="TreeGrafter"/>
</dbReference>
<evidence type="ECO:0000256" key="4">
    <source>
        <dbReference type="SAM" id="SignalP"/>
    </source>
</evidence>
<evidence type="ECO:0000313" key="6">
    <source>
        <dbReference type="Proteomes" id="UP000824469"/>
    </source>
</evidence>
<comment type="caution">
    <text evidence="5">The sequence shown here is derived from an EMBL/GenBank/DDBJ whole genome shotgun (WGS) entry which is preliminary data.</text>
</comment>
<dbReference type="InterPro" id="IPR006918">
    <property type="entry name" value="COBRA_pln"/>
</dbReference>
<dbReference type="EMBL" id="JAHRHJ020000010">
    <property type="protein sequence ID" value="KAH9299838.1"/>
    <property type="molecule type" value="Genomic_DNA"/>
</dbReference>
<gene>
    <name evidence="5" type="ORF">KI387_031520</name>
</gene>
<keyword evidence="2 4" id="KW-0732">Signal</keyword>
<evidence type="ECO:0000256" key="3">
    <source>
        <dbReference type="ARBA" id="ARBA00023180"/>
    </source>
</evidence>
<dbReference type="AlphaFoldDB" id="A0AA38CNQ5"/>
<dbReference type="Proteomes" id="UP000824469">
    <property type="component" value="Unassembled WGS sequence"/>
</dbReference>
<evidence type="ECO:0000313" key="5">
    <source>
        <dbReference type="EMBL" id="KAH9299838.1"/>
    </source>
</evidence>
<dbReference type="GO" id="GO:0010215">
    <property type="term" value="P:cellulose microfibril organization"/>
    <property type="evidence" value="ECO:0007669"/>
    <property type="project" value="InterPro"/>
</dbReference>
<dbReference type="PANTHER" id="PTHR31673:SF3">
    <property type="entry name" value="COBRA-LIKE PROTEIN 4"/>
    <property type="match status" value="1"/>
</dbReference>
<dbReference type="GO" id="GO:0005886">
    <property type="term" value="C:plasma membrane"/>
    <property type="evidence" value="ECO:0007669"/>
    <property type="project" value="TreeGrafter"/>
</dbReference>
<accession>A0AA38CNQ5</accession>
<keyword evidence="6" id="KW-1185">Reference proteome</keyword>
<sequence length="208" mass="22977">MVDMDKWKCGLVLGLLFMLFLLLSPQTGDAYDPLDPNGNITIKWDIISWTADGYVAVVTLVNYQQYRHIQSPGWTLGWTWAKKEVIWSMVGAQATEQGDCSRFKSNIPHCCKKDPSIVDLLAGVPYNQQIANCCKGGVISSYGQDPARALAAFQLSVGSSGTTNTTVPITQELYSQVTRARVYLWACKESAAQPISQCRWPPPHTGCK</sequence>
<dbReference type="Pfam" id="PF04833">
    <property type="entry name" value="COBRA"/>
    <property type="match status" value="1"/>
</dbReference>
<evidence type="ECO:0000256" key="2">
    <source>
        <dbReference type="ARBA" id="ARBA00022729"/>
    </source>
</evidence>
<evidence type="ECO:0000256" key="1">
    <source>
        <dbReference type="ARBA" id="ARBA00005507"/>
    </source>
</evidence>
<evidence type="ECO:0008006" key="7">
    <source>
        <dbReference type="Google" id="ProtNLM"/>
    </source>
</evidence>
<feature type="signal peptide" evidence="4">
    <location>
        <begin position="1"/>
        <end position="30"/>
    </location>
</feature>
<proteinExistence type="inferred from homology"/>